<organism evidence="2 3">
    <name type="scientific">Orbilia javanica</name>
    <dbReference type="NCBI Taxonomy" id="47235"/>
    <lineage>
        <taxon>Eukaryota</taxon>
        <taxon>Fungi</taxon>
        <taxon>Dikarya</taxon>
        <taxon>Ascomycota</taxon>
        <taxon>Pezizomycotina</taxon>
        <taxon>Orbiliomycetes</taxon>
        <taxon>Orbiliales</taxon>
        <taxon>Orbiliaceae</taxon>
        <taxon>Orbilia</taxon>
    </lineage>
</organism>
<dbReference type="AlphaFoldDB" id="A0AAN8RKS7"/>
<evidence type="ECO:0000313" key="2">
    <source>
        <dbReference type="EMBL" id="KAK6351008.1"/>
    </source>
</evidence>
<dbReference type="Gene3D" id="1.25.40.20">
    <property type="entry name" value="Ankyrin repeat-containing domain"/>
    <property type="match status" value="1"/>
</dbReference>
<protein>
    <submittedName>
        <fullName evidence="2">Uncharacterized protein</fullName>
    </submittedName>
</protein>
<dbReference type="EMBL" id="JAVHNR010000002">
    <property type="protein sequence ID" value="KAK6351008.1"/>
    <property type="molecule type" value="Genomic_DNA"/>
</dbReference>
<gene>
    <name evidence="2" type="ORF">TWF718_004186</name>
</gene>
<comment type="caution">
    <text evidence="2">The sequence shown here is derived from an EMBL/GenBank/DDBJ whole genome shotgun (WGS) entry which is preliminary data.</text>
</comment>
<proteinExistence type="predicted"/>
<dbReference type="PROSITE" id="PS50088">
    <property type="entry name" value="ANK_REPEAT"/>
    <property type="match status" value="2"/>
</dbReference>
<keyword evidence="1" id="KW-0040">ANK repeat</keyword>
<dbReference type="Pfam" id="PF12796">
    <property type="entry name" value="Ank_2"/>
    <property type="match status" value="1"/>
</dbReference>
<reference evidence="2 3" key="1">
    <citation type="submission" date="2019-10" db="EMBL/GenBank/DDBJ databases">
        <authorList>
            <person name="Palmer J.M."/>
        </authorList>
    </citation>
    <scope>NUCLEOTIDE SEQUENCE [LARGE SCALE GENOMIC DNA]</scope>
    <source>
        <strain evidence="2 3">TWF718</strain>
    </source>
</reference>
<feature type="repeat" description="ANK" evidence="1">
    <location>
        <begin position="43"/>
        <end position="75"/>
    </location>
</feature>
<feature type="repeat" description="ANK" evidence="1">
    <location>
        <begin position="16"/>
        <end position="42"/>
    </location>
</feature>
<dbReference type="Proteomes" id="UP001313282">
    <property type="component" value="Unassembled WGS sequence"/>
</dbReference>
<dbReference type="InterPro" id="IPR002110">
    <property type="entry name" value="Ankyrin_rpt"/>
</dbReference>
<name>A0AAN8RKS7_9PEZI</name>
<evidence type="ECO:0000313" key="3">
    <source>
        <dbReference type="Proteomes" id="UP001313282"/>
    </source>
</evidence>
<sequence length="167" mass="17106">MYEAETAVPAVAVSHHHAAIQSNSQVLRHLLSRGASVHIRNRENHTPLYLAADAGYPENVKLLREAGAHLHPDEVELAEMLKRKAIRSSTSSMSSSPVGGSSGNSISIATPASTDGNGAAAAVTLMVPDGHQKPAGSSGAGGSTIHNASLGNGIDNEAAECWTLAGV</sequence>
<keyword evidence="3" id="KW-1185">Reference proteome</keyword>
<dbReference type="SUPFAM" id="SSF48403">
    <property type="entry name" value="Ankyrin repeat"/>
    <property type="match status" value="1"/>
</dbReference>
<dbReference type="PROSITE" id="PS50297">
    <property type="entry name" value="ANK_REP_REGION"/>
    <property type="match status" value="1"/>
</dbReference>
<dbReference type="InterPro" id="IPR036770">
    <property type="entry name" value="Ankyrin_rpt-contain_sf"/>
</dbReference>
<evidence type="ECO:0000256" key="1">
    <source>
        <dbReference type="PROSITE-ProRule" id="PRU00023"/>
    </source>
</evidence>
<accession>A0AAN8RKS7</accession>